<reference evidence="6 7" key="1">
    <citation type="submission" date="2023-01" db="EMBL/GenBank/DDBJ databases">
        <authorList>
            <person name="Kreplak J."/>
        </authorList>
    </citation>
    <scope>NUCLEOTIDE SEQUENCE [LARGE SCALE GENOMIC DNA]</scope>
</reference>
<dbReference type="PROSITE" id="PS51999">
    <property type="entry name" value="ZF_GRF"/>
    <property type="match status" value="1"/>
</dbReference>
<sequence>MVYFPLVLSAVDSDSFAASVAYSRPTVMGRSKCSSTSKGLPRCGCNETMKLWVSNTFENPSRKFWKCRNFMNGCGLFLWDDMVSEAEVNSSRSNLTASLNLSLSSFCSRIAFHPSTVFPRPSSFFLHLLLPLYLFSSVGTTLNQHSPQSLTYSSVEFPADIPSRLRCSQQPTTSEPSIAAQNLPRNIYFFTISEWLSSNSNVHFILMLLCCF</sequence>
<evidence type="ECO:0000256" key="4">
    <source>
        <dbReference type="PROSITE-ProRule" id="PRU01343"/>
    </source>
</evidence>
<name>A0AAV1A9W4_VICFA</name>
<evidence type="ECO:0000313" key="6">
    <source>
        <dbReference type="EMBL" id="CAI8606859.1"/>
    </source>
</evidence>
<organism evidence="6 7">
    <name type="scientific">Vicia faba</name>
    <name type="common">Broad bean</name>
    <name type="synonym">Faba vulgaris</name>
    <dbReference type="NCBI Taxonomy" id="3906"/>
    <lineage>
        <taxon>Eukaryota</taxon>
        <taxon>Viridiplantae</taxon>
        <taxon>Streptophyta</taxon>
        <taxon>Embryophyta</taxon>
        <taxon>Tracheophyta</taxon>
        <taxon>Spermatophyta</taxon>
        <taxon>Magnoliopsida</taxon>
        <taxon>eudicotyledons</taxon>
        <taxon>Gunneridae</taxon>
        <taxon>Pentapetalae</taxon>
        <taxon>rosids</taxon>
        <taxon>fabids</taxon>
        <taxon>Fabales</taxon>
        <taxon>Fabaceae</taxon>
        <taxon>Papilionoideae</taxon>
        <taxon>50 kb inversion clade</taxon>
        <taxon>NPAAA clade</taxon>
        <taxon>Hologalegina</taxon>
        <taxon>IRL clade</taxon>
        <taxon>Fabeae</taxon>
        <taxon>Vicia</taxon>
    </lineage>
</organism>
<keyword evidence="1" id="KW-0479">Metal-binding</keyword>
<dbReference type="InterPro" id="IPR010666">
    <property type="entry name" value="Znf_GRF"/>
</dbReference>
<proteinExistence type="predicted"/>
<feature type="domain" description="GRF-type" evidence="5">
    <location>
        <begin position="43"/>
        <end position="83"/>
    </location>
</feature>
<dbReference type="AlphaFoldDB" id="A0AAV1A9W4"/>
<dbReference type="EMBL" id="OX451739">
    <property type="protein sequence ID" value="CAI8606859.1"/>
    <property type="molecule type" value="Genomic_DNA"/>
</dbReference>
<evidence type="ECO:0000256" key="1">
    <source>
        <dbReference type="ARBA" id="ARBA00022723"/>
    </source>
</evidence>
<gene>
    <name evidence="6" type="ORF">VFH_IV010520</name>
</gene>
<dbReference type="Pfam" id="PF06839">
    <property type="entry name" value="Zn_ribbon_GRF"/>
    <property type="match status" value="1"/>
</dbReference>
<keyword evidence="3" id="KW-0862">Zinc</keyword>
<evidence type="ECO:0000256" key="3">
    <source>
        <dbReference type="ARBA" id="ARBA00022833"/>
    </source>
</evidence>
<accession>A0AAV1A9W4</accession>
<keyword evidence="2 4" id="KW-0863">Zinc-finger</keyword>
<evidence type="ECO:0000313" key="7">
    <source>
        <dbReference type="Proteomes" id="UP001157006"/>
    </source>
</evidence>
<protein>
    <recommendedName>
        <fullName evidence="5">GRF-type domain-containing protein</fullName>
    </recommendedName>
</protein>
<evidence type="ECO:0000259" key="5">
    <source>
        <dbReference type="PROSITE" id="PS51999"/>
    </source>
</evidence>
<keyword evidence="7" id="KW-1185">Reference proteome</keyword>
<dbReference type="Proteomes" id="UP001157006">
    <property type="component" value="Chromosome 4"/>
</dbReference>
<dbReference type="GO" id="GO:0008270">
    <property type="term" value="F:zinc ion binding"/>
    <property type="evidence" value="ECO:0007669"/>
    <property type="project" value="UniProtKB-KW"/>
</dbReference>
<evidence type="ECO:0000256" key="2">
    <source>
        <dbReference type="ARBA" id="ARBA00022771"/>
    </source>
</evidence>